<dbReference type="AlphaFoldDB" id="A0A0F9NRE9"/>
<organism evidence="1">
    <name type="scientific">marine sediment metagenome</name>
    <dbReference type="NCBI Taxonomy" id="412755"/>
    <lineage>
        <taxon>unclassified sequences</taxon>
        <taxon>metagenomes</taxon>
        <taxon>ecological metagenomes</taxon>
    </lineage>
</organism>
<dbReference type="EMBL" id="LAZR01003793">
    <property type="protein sequence ID" value="KKN14677.1"/>
    <property type="molecule type" value="Genomic_DNA"/>
</dbReference>
<name>A0A0F9NRE9_9ZZZZ</name>
<comment type="caution">
    <text evidence="1">The sequence shown here is derived from an EMBL/GenBank/DDBJ whole genome shotgun (WGS) entry which is preliminary data.</text>
</comment>
<protein>
    <recommendedName>
        <fullName evidence="2">Nucleotidyl transferase domain-containing protein</fullName>
    </recommendedName>
</protein>
<evidence type="ECO:0000313" key="1">
    <source>
        <dbReference type="EMBL" id="KKN14677.1"/>
    </source>
</evidence>
<reference evidence="1" key="1">
    <citation type="journal article" date="2015" name="Nature">
        <title>Complex archaea that bridge the gap between prokaryotes and eukaryotes.</title>
        <authorList>
            <person name="Spang A."/>
            <person name="Saw J.H."/>
            <person name="Jorgensen S.L."/>
            <person name="Zaremba-Niedzwiedzka K."/>
            <person name="Martijn J."/>
            <person name="Lind A.E."/>
            <person name="van Eijk R."/>
            <person name="Schleper C."/>
            <person name="Guy L."/>
            <person name="Ettema T.J."/>
        </authorList>
    </citation>
    <scope>NUCLEOTIDE SEQUENCE</scope>
</reference>
<gene>
    <name evidence="1" type="ORF">LCGC14_0993650</name>
</gene>
<proteinExistence type="predicted"/>
<evidence type="ECO:0008006" key="2">
    <source>
        <dbReference type="Google" id="ProtNLM"/>
    </source>
</evidence>
<sequence>MIPWGLDMIWRRTWETYEELEKPPNYKLIFGTGRTPDRRHEIGCEEALRWGATHILILGGDQVYPEKDMIKRLFEWIKYSNLDEWMNRKQVVNCLVPIRGHRPGQGTRPFQPIGMTIDTETQEQVPITRDTGPIVKVEVIGTGVMLFEADILRSMPKPWFGDQFVPGTNDVRKMQDVAFVEKLNNSGAQVWCDTQIIVKHLGVLEIDDSYQSRFM</sequence>
<accession>A0A0F9NRE9</accession>